<sequence>MDLANVWQVPVLLGVIDAIANEELIWNLKT</sequence>
<protein>
    <submittedName>
        <fullName evidence="1">Uncharacterized protein</fullName>
    </submittedName>
</protein>
<gene>
    <name evidence="1" type="ORF">METZ01_LOCUS434882</name>
</gene>
<reference evidence="1" key="1">
    <citation type="submission" date="2018-05" db="EMBL/GenBank/DDBJ databases">
        <authorList>
            <person name="Lanie J.A."/>
            <person name="Ng W.-L."/>
            <person name="Kazmierczak K.M."/>
            <person name="Andrzejewski T.M."/>
            <person name="Davidsen T.M."/>
            <person name="Wayne K.J."/>
            <person name="Tettelin H."/>
            <person name="Glass J.I."/>
            <person name="Rusch D."/>
            <person name="Podicherti R."/>
            <person name="Tsui H.-C.T."/>
            <person name="Winkler M.E."/>
        </authorList>
    </citation>
    <scope>NUCLEOTIDE SEQUENCE</scope>
</reference>
<name>A0A382YHN7_9ZZZZ</name>
<proteinExistence type="predicted"/>
<dbReference type="AlphaFoldDB" id="A0A382YHN7"/>
<accession>A0A382YHN7</accession>
<feature type="non-terminal residue" evidence="1">
    <location>
        <position position="30"/>
    </location>
</feature>
<evidence type="ECO:0000313" key="1">
    <source>
        <dbReference type="EMBL" id="SVD82028.1"/>
    </source>
</evidence>
<organism evidence="1">
    <name type="scientific">marine metagenome</name>
    <dbReference type="NCBI Taxonomy" id="408172"/>
    <lineage>
        <taxon>unclassified sequences</taxon>
        <taxon>metagenomes</taxon>
        <taxon>ecological metagenomes</taxon>
    </lineage>
</organism>
<dbReference type="EMBL" id="UINC01175412">
    <property type="protein sequence ID" value="SVD82028.1"/>
    <property type="molecule type" value="Genomic_DNA"/>
</dbReference>